<dbReference type="Proteomes" id="UP001397290">
    <property type="component" value="Unassembled WGS sequence"/>
</dbReference>
<dbReference type="SUPFAM" id="SSF53649">
    <property type="entry name" value="Alkaline phosphatase-like"/>
    <property type="match status" value="1"/>
</dbReference>
<feature type="transmembrane region" description="Helical" evidence="3">
    <location>
        <begin position="260"/>
        <end position="278"/>
    </location>
</feature>
<dbReference type="Gene3D" id="3.40.720.10">
    <property type="entry name" value="Alkaline Phosphatase, subunit A"/>
    <property type="match status" value="1"/>
</dbReference>
<protein>
    <recommendedName>
        <fullName evidence="4">Sulfatase N-terminal domain-containing protein</fullName>
    </recommendedName>
</protein>
<feature type="compositionally biased region" description="Basic and acidic residues" evidence="2">
    <location>
        <begin position="447"/>
        <end position="458"/>
    </location>
</feature>
<evidence type="ECO:0000313" key="5">
    <source>
        <dbReference type="EMBL" id="KAK8140840.1"/>
    </source>
</evidence>
<accession>A0AAW0RFM1</accession>
<feature type="transmembrane region" description="Helical" evidence="3">
    <location>
        <begin position="114"/>
        <end position="142"/>
    </location>
</feature>
<evidence type="ECO:0000256" key="2">
    <source>
        <dbReference type="SAM" id="MobiDB-lite"/>
    </source>
</evidence>
<name>A0AAW0RFM1_9HYPO</name>
<evidence type="ECO:0000313" key="6">
    <source>
        <dbReference type="Proteomes" id="UP001397290"/>
    </source>
</evidence>
<keyword evidence="6" id="KW-1185">Reference proteome</keyword>
<dbReference type="EMBL" id="JAAHCF010001488">
    <property type="protein sequence ID" value="KAK8140840.1"/>
    <property type="molecule type" value="Genomic_DNA"/>
</dbReference>
<dbReference type="PANTHER" id="PTHR42693">
    <property type="entry name" value="ARYLSULFATASE FAMILY MEMBER"/>
    <property type="match status" value="1"/>
</dbReference>
<feature type="region of interest" description="Disordered" evidence="2">
    <location>
        <begin position="447"/>
        <end position="467"/>
    </location>
</feature>
<feature type="transmembrane region" description="Helical" evidence="3">
    <location>
        <begin position="82"/>
        <end position="102"/>
    </location>
</feature>
<dbReference type="InterPro" id="IPR050738">
    <property type="entry name" value="Sulfatase"/>
</dbReference>
<evidence type="ECO:0000256" key="1">
    <source>
        <dbReference type="ARBA" id="ARBA00008779"/>
    </source>
</evidence>
<dbReference type="GO" id="GO:0004065">
    <property type="term" value="F:arylsulfatase activity"/>
    <property type="evidence" value="ECO:0007669"/>
    <property type="project" value="TreeGrafter"/>
</dbReference>
<dbReference type="PANTHER" id="PTHR42693:SF32">
    <property type="entry name" value="SULFATASE DOMAIN PROTEIN (AFU_ORTHOLOGUE AFUA_2G17610)"/>
    <property type="match status" value="1"/>
</dbReference>
<feature type="transmembrane region" description="Helical" evidence="3">
    <location>
        <begin position="162"/>
        <end position="186"/>
    </location>
</feature>
<keyword evidence="3" id="KW-1133">Transmembrane helix</keyword>
<organism evidence="5 6">
    <name type="scientific">Beauveria asiatica</name>
    <dbReference type="NCBI Taxonomy" id="1069075"/>
    <lineage>
        <taxon>Eukaryota</taxon>
        <taxon>Fungi</taxon>
        <taxon>Dikarya</taxon>
        <taxon>Ascomycota</taxon>
        <taxon>Pezizomycotina</taxon>
        <taxon>Sordariomycetes</taxon>
        <taxon>Hypocreomycetidae</taxon>
        <taxon>Hypocreales</taxon>
        <taxon>Cordycipitaceae</taxon>
        <taxon>Beauveria</taxon>
    </lineage>
</organism>
<dbReference type="InterPro" id="IPR017850">
    <property type="entry name" value="Alkaline_phosphatase_core_sf"/>
</dbReference>
<reference evidence="5 6" key="1">
    <citation type="submission" date="2020-02" db="EMBL/GenBank/DDBJ databases">
        <title>Comparative genomics of the hypocrealean fungal genus Beauvera.</title>
        <authorList>
            <person name="Showalter D.N."/>
            <person name="Bushley K.E."/>
            <person name="Rehner S.A."/>
        </authorList>
    </citation>
    <scope>NUCLEOTIDE SEQUENCE [LARGE SCALE GENOMIC DNA]</scope>
    <source>
        <strain evidence="5 6">ARSEF4384</strain>
    </source>
</reference>
<comment type="similarity">
    <text evidence="1">Belongs to the sulfatase family.</text>
</comment>
<gene>
    <name evidence="5" type="ORF">G3M48_001647</name>
</gene>
<proteinExistence type="inferred from homology"/>
<feature type="domain" description="Sulfatase N-terminal" evidence="4">
    <location>
        <begin position="458"/>
        <end position="736"/>
    </location>
</feature>
<dbReference type="AlphaFoldDB" id="A0AAW0RFM1"/>
<evidence type="ECO:0000256" key="3">
    <source>
        <dbReference type="SAM" id="Phobius"/>
    </source>
</evidence>
<dbReference type="InterPro" id="IPR000917">
    <property type="entry name" value="Sulfatase_N"/>
</dbReference>
<evidence type="ECO:0000259" key="4">
    <source>
        <dbReference type="Pfam" id="PF00884"/>
    </source>
</evidence>
<feature type="transmembrane region" description="Helical" evidence="3">
    <location>
        <begin position="51"/>
        <end position="70"/>
    </location>
</feature>
<sequence length="873" mass="97999">MGLLLQPEESTNHHNHNHHHASAMAGRRCLVAGRRLVAALSSFFRITDRTFVFALAATSILASKCLHIYIHSQVLSLGELMQWFPSLFAQDTAILLLLRLLLDTKALGRFGGGWFRFLATVFSTIVALLQLFLAVSNISFFLMIGGEPRWRNAGLVADSNTWAIMLTGLWAFVSANVGLIFGSMLFKSPLFFLAGIALDVVKAAGALVLSKIGICGRSRNQAEYLPVAGKEEQYDDDLESYPEPLGTSAAPTRRNSKLRLLYIGTAVFLFFQLITSILRPSSQAFIFLSWTAGAMPIVDYLRGSDSPLTNIMPVYDKSMDGKWNVPYALSTPPHWDWLPKQGSAPPGFDDWYGDDKTHYDNSMDPISQPNYDKDLLESLKGKLADVSIRNVMFIFLESTRKDVFPFKKGEYIYNKMAETWNDKKLPEQAEERAATLTQNARYLTGDYRDGFDHKETPRRGGINVNRNTPSATYTLKSLTGGLCGVNPLVADMNREYRHHIYQPCLPHIFKVLNGLNDASGSTDGFQSRPFNNSFMMSVTGQYDHQYELMQRLGYLENEMVDSEYLHSDRAVFGNATVEDVRYDGMPEPAIEEYFRDAWRTARENDTRLFLTHLTSSTHFPYGLPGDEVYVPMVQDDANNHLQDISKHLNAVGYVDRWVGHLLDIIEEEGATNETLIVLVGDHGVPVIEMGGASPWGVPSMGSFHVPLVFSHPHLPVVDVDDLVSSMSVLPTVLDLLLETGALNAAQQAAARDLLHAYEAPSLLRPLQTAAGDDDARRRWYFTSVSPGGQAISTRSMDSPRWRLLVPLIQDAEWYFSDLETDPHEERQTASFDFVGMLRAVEKKHGVDAARWAEEAAFATRWWVADNHQRWEYI</sequence>
<keyword evidence="3" id="KW-0472">Membrane</keyword>
<keyword evidence="3" id="KW-0812">Transmembrane</keyword>
<dbReference type="Pfam" id="PF00884">
    <property type="entry name" value="Sulfatase"/>
    <property type="match status" value="1"/>
</dbReference>
<comment type="caution">
    <text evidence="5">The sequence shown here is derived from an EMBL/GenBank/DDBJ whole genome shotgun (WGS) entry which is preliminary data.</text>
</comment>